<name>A0AAW0S4Z3_9HYPO</name>
<feature type="compositionally biased region" description="Pro residues" evidence="1">
    <location>
        <begin position="93"/>
        <end position="103"/>
    </location>
</feature>
<organism evidence="3 4">
    <name type="scientific">Beauveria asiatica</name>
    <dbReference type="NCBI Taxonomy" id="1069075"/>
    <lineage>
        <taxon>Eukaryota</taxon>
        <taxon>Fungi</taxon>
        <taxon>Dikarya</taxon>
        <taxon>Ascomycota</taxon>
        <taxon>Pezizomycotina</taxon>
        <taxon>Sordariomycetes</taxon>
        <taxon>Hypocreomycetidae</taxon>
        <taxon>Hypocreales</taxon>
        <taxon>Cordycipitaceae</taxon>
        <taxon>Beauveria</taxon>
    </lineage>
</organism>
<evidence type="ECO:0000259" key="2">
    <source>
        <dbReference type="Pfam" id="PF00085"/>
    </source>
</evidence>
<dbReference type="InterPro" id="IPR050620">
    <property type="entry name" value="Thioredoxin_H-type-like"/>
</dbReference>
<keyword evidence="4" id="KW-1185">Reference proteome</keyword>
<evidence type="ECO:0000313" key="3">
    <source>
        <dbReference type="EMBL" id="KAK8149448.1"/>
    </source>
</evidence>
<reference evidence="3 4" key="1">
    <citation type="submission" date="2020-02" db="EMBL/GenBank/DDBJ databases">
        <title>Comparative genomics of the hypocrealean fungal genus Beauvera.</title>
        <authorList>
            <person name="Showalter D.N."/>
            <person name="Bushley K.E."/>
            <person name="Rehner S.A."/>
        </authorList>
    </citation>
    <scope>NUCLEOTIDE SEQUENCE [LARGE SCALE GENOMIC DNA]</scope>
    <source>
        <strain evidence="3 4">ARSEF4384</strain>
    </source>
</reference>
<dbReference type="PRINTS" id="PR00421">
    <property type="entry name" value="THIOREDOXIN"/>
</dbReference>
<dbReference type="InterPro" id="IPR013766">
    <property type="entry name" value="Thioredoxin_domain"/>
</dbReference>
<evidence type="ECO:0000256" key="1">
    <source>
        <dbReference type="SAM" id="MobiDB-lite"/>
    </source>
</evidence>
<dbReference type="CDD" id="cd02947">
    <property type="entry name" value="TRX_family"/>
    <property type="match status" value="1"/>
</dbReference>
<protein>
    <recommendedName>
        <fullName evidence="2">Thioredoxin domain-containing protein</fullName>
    </recommendedName>
</protein>
<dbReference type="SUPFAM" id="SSF52833">
    <property type="entry name" value="Thioredoxin-like"/>
    <property type="match status" value="2"/>
</dbReference>
<accession>A0AAW0S4Z3</accession>
<feature type="domain" description="Thioredoxin" evidence="2">
    <location>
        <begin position="111"/>
        <end position="186"/>
    </location>
</feature>
<comment type="caution">
    <text evidence="3">The sequence shown here is derived from an EMBL/GenBank/DDBJ whole genome shotgun (WGS) entry which is preliminary data.</text>
</comment>
<dbReference type="AlphaFoldDB" id="A0AAW0S4Z3"/>
<feature type="domain" description="Thioredoxin" evidence="2">
    <location>
        <begin position="39"/>
        <end position="77"/>
    </location>
</feature>
<dbReference type="PANTHER" id="PTHR10438">
    <property type="entry name" value="THIOREDOXIN"/>
    <property type="match status" value="1"/>
</dbReference>
<dbReference type="PANTHER" id="PTHR10438:SF468">
    <property type="entry name" value="THIOREDOXIN-1-RELATED"/>
    <property type="match status" value="1"/>
</dbReference>
<proteinExistence type="predicted"/>
<sequence length="190" mass="21591">MAIEEITKYVFASSRNPAVSHTVAVCAWRWWLTSFSPNSPDTFRAALKEHKVVVADFHALWCGDCKMIDPFFKKYGDAPTAIFSHAHTKTKPRGPPPKPPTPRSLPRHDPATTCNHCRQPLLTPISRHAADQKFKDVYFCKIDVDVLQGLSKEYNVRRMPTFILFKDGNRLDDVFEPKPPQLDAFLAKAL</sequence>
<dbReference type="Gene3D" id="3.40.30.10">
    <property type="entry name" value="Glutaredoxin"/>
    <property type="match status" value="2"/>
</dbReference>
<dbReference type="Pfam" id="PF00085">
    <property type="entry name" value="Thioredoxin"/>
    <property type="match status" value="2"/>
</dbReference>
<gene>
    <name evidence="3" type="ORF">G3M48_006908</name>
</gene>
<dbReference type="Proteomes" id="UP001397290">
    <property type="component" value="Unassembled WGS sequence"/>
</dbReference>
<evidence type="ECO:0000313" key="4">
    <source>
        <dbReference type="Proteomes" id="UP001397290"/>
    </source>
</evidence>
<dbReference type="InterPro" id="IPR036249">
    <property type="entry name" value="Thioredoxin-like_sf"/>
</dbReference>
<dbReference type="EMBL" id="JAAHCF010000048">
    <property type="protein sequence ID" value="KAK8149448.1"/>
    <property type="molecule type" value="Genomic_DNA"/>
</dbReference>
<feature type="region of interest" description="Disordered" evidence="1">
    <location>
        <begin position="85"/>
        <end position="110"/>
    </location>
</feature>